<dbReference type="PANTHER" id="PTHR43798:SF31">
    <property type="entry name" value="AB HYDROLASE SUPERFAMILY PROTEIN YCLE"/>
    <property type="match status" value="1"/>
</dbReference>
<dbReference type="InterPro" id="IPR000073">
    <property type="entry name" value="AB_hydrolase_1"/>
</dbReference>
<proteinExistence type="predicted"/>
<protein>
    <submittedName>
        <fullName evidence="3">Alpha/beta fold hydrolase</fullName>
    </submittedName>
</protein>
<keyword evidence="4" id="KW-1185">Reference proteome</keyword>
<evidence type="ECO:0000259" key="2">
    <source>
        <dbReference type="Pfam" id="PF00561"/>
    </source>
</evidence>
<dbReference type="Gene3D" id="3.40.50.1820">
    <property type="entry name" value="alpha/beta hydrolase"/>
    <property type="match status" value="1"/>
</dbReference>
<dbReference type="GO" id="GO:0016020">
    <property type="term" value="C:membrane"/>
    <property type="evidence" value="ECO:0007669"/>
    <property type="project" value="TreeGrafter"/>
</dbReference>
<dbReference type="GO" id="GO:0016787">
    <property type="term" value="F:hydrolase activity"/>
    <property type="evidence" value="ECO:0007669"/>
    <property type="project" value="UniProtKB-KW"/>
</dbReference>
<dbReference type="InterPro" id="IPR050266">
    <property type="entry name" value="AB_hydrolase_sf"/>
</dbReference>
<dbReference type="EMBL" id="CP042905">
    <property type="protein sequence ID" value="QEE14317.1"/>
    <property type="molecule type" value="Genomic_DNA"/>
</dbReference>
<evidence type="ECO:0000313" key="3">
    <source>
        <dbReference type="EMBL" id="QEE14317.1"/>
    </source>
</evidence>
<accession>A0A5B9D694</accession>
<evidence type="ECO:0000256" key="1">
    <source>
        <dbReference type="ARBA" id="ARBA00022801"/>
    </source>
</evidence>
<reference evidence="3 4" key="1">
    <citation type="journal article" date="2020" name="Nature">
        <title>Isolation of an archaeon at the prokaryote-eukaryote interface.</title>
        <authorList>
            <person name="Imachi H."/>
            <person name="Nobu M.K."/>
            <person name="Nakahara N."/>
            <person name="Morono Y."/>
            <person name="Ogawara M."/>
            <person name="Takaki Y."/>
            <person name="Takano Y."/>
            <person name="Uematsu K."/>
            <person name="Ikuta T."/>
            <person name="Ito M."/>
            <person name="Matsui Y."/>
            <person name="Miyazaki M."/>
            <person name="Murata K."/>
            <person name="Saito Y."/>
            <person name="Sakai S."/>
            <person name="Song C."/>
            <person name="Tasumi E."/>
            <person name="Yamanaka Y."/>
            <person name="Yamaguchi T."/>
            <person name="Kamagata Y."/>
            <person name="Tamaki H."/>
            <person name="Takai K."/>
        </authorList>
    </citation>
    <scope>NUCLEOTIDE SEQUENCE [LARGE SCALE GENOMIC DNA]</scope>
    <source>
        <strain evidence="3 4">MK-D1</strain>
    </source>
</reference>
<dbReference type="Proteomes" id="UP000321408">
    <property type="component" value="Chromosome"/>
</dbReference>
<dbReference type="SUPFAM" id="SSF53474">
    <property type="entry name" value="alpha/beta-Hydrolases"/>
    <property type="match status" value="1"/>
</dbReference>
<dbReference type="GeneID" id="41328135"/>
<dbReference type="InterPro" id="IPR029058">
    <property type="entry name" value="AB_hydrolase_fold"/>
</dbReference>
<dbReference type="KEGG" id="psyt:DSAG12_00129"/>
<reference evidence="3 4" key="2">
    <citation type="journal article" date="2024" name="Int. J. Syst. Evol. Microbiol.">
        <title>Promethearchaeum syntrophicum gen. nov., sp. nov., an anaerobic, obligately syntrophic archaeon, the first isolate of the lineage 'Asgard' archaea, and proposal of the new archaeal phylum Promethearchaeota phyl. nov. and kingdom Promethearchaeati regn. nov.</title>
        <authorList>
            <person name="Imachi H."/>
            <person name="Nobu M.K."/>
            <person name="Kato S."/>
            <person name="Takaki Y."/>
            <person name="Miyazaki M."/>
            <person name="Miyata M."/>
            <person name="Ogawara M."/>
            <person name="Saito Y."/>
            <person name="Sakai S."/>
            <person name="Tahara Y.O."/>
            <person name="Takano Y."/>
            <person name="Tasumi E."/>
            <person name="Uematsu K."/>
            <person name="Yoshimura T."/>
            <person name="Itoh T."/>
            <person name="Ohkuma M."/>
            <person name="Takai K."/>
        </authorList>
    </citation>
    <scope>NUCLEOTIDE SEQUENCE [LARGE SCALE GENOMIC DNA]</scope>
    <source>
        <strain evidence="3 4">MK-D1</strain>
    </source>
</reference>
<sequence>MVEFRTHGKPPFQIVVLHGGPGAWGEMAPVAEYLSDTYGIIEPFFLEATLPEQLLELKQIIDIHNIEKVVLIGFSWGAWLRYLFAAKFPNLMKKLILVGSGPYKHQYYLELIDTRNNRMSQEQKEHYSEILNNLQDPNMTNNDASISQLGALCRKIDQYNDLEVEEPFPTPHFDIDRTTHFQKAMNEVIRMRKSGDLLKEAEKIKCPVVAIHGDYDPHPVNGVKIPLEKKIVDFQFFLLEKCGHKPWTERYARLEFYKLINSLLIFKD</sequence>
<dbReference type="RefSeq" id="WP_147661276.1">
    <property type="nucleotide sequence ID" value="NZ_CP042905.2"/>
</dbReference>
<feature type="domain" description="AB hydrolase-1" evidence="2">
    <location>
        <begin position="57"/>
        <end position="244"/>
    </location>
</feature>
<evidence type="ECO:0000313" key="4">
    <source>
        <dbReference type="Proteomes" id="UP000321408"/>
    </source>
</evidence>
<name>A0A5B9D694_9ARCH</name>
<dbReference type="Pfam" id="PF00561">
    <property type="entry name" value="Abhydrolase_1"/>
    <property type="match status" value="1"/>
</dbReference>
<gene>
    <name evidence="3" type="ORF">DSAG12_00129</name>
</gene>
<organism evidence="3 4">
    <name type="scientific">Promethearchaeum syntrophicum</name>
    <dbReference type="NCBI Taxonomy" id="2594042"/>
    <lineage>
        <taxon>Archaea</taxon>
        <taxon>Promethearchaeati</taxon>
        <taxon>Promethearchaeota</taxon>
        <taxon>Promethearchaeia</taxon>
        <taxon>Promethearchaeales</taxon>
        <taxon>Promethearchaeaceae</taxon>
        <taxon>Promethearchaeum</taxon>
    </lineage>
</organism>
<dbReference type="PANTHER" id="PTHR43798">
    <property type="entry name" value="MONOACYLGLYCEROL LIPASE"/>
    <property type="match status" value="1"/>
</dbReference>
<keyword evidence="1 3" id="KW-0378">Hydrolase</keyword>
<dbReference type="OrthoDB" id="131011at2157"/>
<dbReference type="AlphaFoldDB" id="A0A5B9D694"/>